<dbReference type="InterPro" id="IPR000008">
    <property type="entry name" value="C2_dom"/>
</dbReference>
<dbReference type="PROSITE" id="PS50004">
    <property type="entry name" value="C2"/>
    <property type="match status" value="1"/>
</dbReference>
<dbReference type="InterPro" id="IPR045052">
    <property type="entry name" value="Copine"/>
</dbReference>
<dbReference type="InterPro" id="IPR035892">
    <property type="entry name" value="C2_domain_sf"/>
</dbReference>
<dbReference type="GO" id="GO:0071277">
    <property type="term" value="P:cellular response to calcium ion"/>
    <property type="evidence" value="ECO:0007669"/>
    <property type="project" value="TreeGrafter"/>
</dbReference>
<feature type="domain" description="C2" evidence="1">
    <location>
        <begin position="1"/>
        <end position="119"/>
    </location>
</feature>
<dbReference type="GO" id="GO:0005544">
    <property type="term" value="F:calcium-dependent phospholipid binding"/>
    <property type="evidence" value="ECO:0007669"/>
    <property type="project" value="InterPro"/>
</dbReference>
<comment type="caution">
    <text evidence="2">The sequence shown here is derived from an EMBL/GenBank/DDBJ whole genome shotgun (WGS) entry which is preliminary data.</text>
</comment>
<evidence type="ECO:0000259" key="1">
    <source>
        <dbReference type="PROSITE" id="PS50004"/>
    </source>
</evidence>
<dbReference type="Proteomes" id="UP001431209">
    <property type="component" value="Unassembled WGS sequence"/>
</dbReference>
<accession>A0AAW2YV00</accession>
<dbReference type="PANTHER" id="PTHR10857">
    <property type="entry name" value="COPINE"/>
    <property type="match status" value="1"/>
</dbReference>
<dbReference type="AlphaFoldDB" id="A0AAW2YV00"/>
<evidence type="ECO:0000313" key="3">
    <source>
        <dbReference type="Proteomes" id="UP001431209"/>
    </source>
</evidence>
<reference evidence="2 3" key="1">
    <citation type="submission" date="2024-03" db="EMBL/GenBank/DDBJ databases">
        <title>The Acrasis kona genome and developmental transcriptomes reveal deep origins of eukaryotic multicellular pathways.</title>
        <authorList>
            <person name="Sheikh S."/>
            <person name="Fu C.-J."/>
            <person name="Brown M.W."/>
            <person name="Baldauf S.L."/>
        </authorList>
    </citation>
    <scope>NUCLEOTIDE SEQUENCE [LARGE SCALE GENOMIC DNA]</scope>
    <source>
        <strain evidence="2 3">ATCC MYA-3509</strain>
    </source>
</reference>
<dbReference type="EMBL" id="JAOPGA020000708">
    <property type="protein sequence ID" value="KAL0480965.1"/>
    <property type="molecule type" value="Genomic_DNA"/>
</dbReference>
<protein>
    <recommendedName>
        <fullName evidence="1">C2 domain-containing protein</fullName>
    </recommendedName>
</protein>
<dbReference type="InterPro" id="IPR010734">
    <property type="entry name" value="Copine_C"/>
</dbReference>
<keyword evidence="3" id="KW-1185">Reference proteome</keyword>
<gene>
    <name evidence="2" type="ORF">AKO1_013618</name>
</gene>
<evidence type="ECO:0000313" key="2">
    <source>
        <dbReference type="EMBL" id="KAL0480965.1"/>
    </source>
</evidence>
<sequence>MGDSIRLLIHVECTDLTNSDLLAKLCPQAILYTEDVVLNQWVELGRTEIIQYIDNPNHNPKFQQPIRLDCKFEKQQNLKLAIIDVTDHSCDIVRNQKFLGETHYTLKELIDNTSKSKILRSLKHPLGGGERRGNTVIYVHEVENSADVVYLDLGAINLDSKDEVLFIDNTLPFLILSRLERDGTASPIYTSETNKGVQSVNFKPIQVSMQKLCLGDRSKKFRIDCYAYKKTLLHELIGGLETCIDTLQKNAFAASSLYPLINDQLKATNGSDYKSSGSLRVNNIMIEKKSSFLDYIIGGRLLTVCVGIDFSNKAHNSALHSLRSESVYTKVLHQVKNSIDCYTDHKCMAYGFGAQLPNHEKSSQCFPLSYDLKLRDVEDMCSAYVKTLTSIKLGDPCNYSSVVATFGSYASSVSNGYCVLVLITIGVCDDYEDLVRVIHELKNIPLYISIVNVGEINTRLLELSNQFKNVKVITYEDDCHTALEDIPTEFLRFVNKNNIMPDVVAQESESELYETFSTFRPTSKKMELPYTQ</sequence>
<dbReference type="PANTHER" id="PTHR10857:SF106">
    <property type="entry name" value="C2 DOMAIN-CONTAINING PROTEIN"/>
    <property type="match status" value="1"/>
</dbReference>
<dbReference type="GO" id="GO:0005886">
    <property type="term" value="C:plasma membrane"/>
    <property type="evidence" value="ECO:0007669"/>
    <property type="project" value="TreeGrafter"/>
</dbReference>
<name>A0AAW2YV00_9EUKA</name>
<dbReference type="Pfam" id="PF07002">
    <property type="entry name" value="Copine"/>
    <property type="match status" value="1"/>
</dbReference>
<organism evidence="2 3">
    <name type="scientific">Acrasis kona</name>
    <dbReference type="NCBI Taxonomy" id="1008807"/>
    <lineage>
        <taxon>Eukaryota</taxon>
        <taxon>Discoba</taxon>
        <taxon>Heterolobosea</taxon>
        <taxon>Tetramitia</taxon>
        <taxon>Eutetramitia</taxon>
        <taxon>Acrasidae</taxon>
        <taxon>Acrasis</taxon>
    </lineage>
</organism>
<dbReference type="Gene3D" id="2.60.40.150">
    <property type="entry name" value="C2 domain"/>
    <property type="match status" value="1"/>
</dbReference>
<proteinExistence type="predicted"/>
<dbReference type="SUPFAM" id="SSF49562">
    <property type="entry name" value="C2 domain (Calcium/lipid-binding domain, CaLB)"/>
    <property type="match status" value="1"/>
</dbReference>
<dbReference type="Pfam" id="PF00168">
    <property type="entry name" value="C2"/>
    <property type="match status" value="1"/>
</dbReference>